<dbReference type="SUPFAM" id="SSF161098">
    <property type="entry name" value="MetI-like"/>
    <property type="match status" value="1"/>
</dbReference>
<keyword evidence="3" id="KW-1003">Cell membrane</keyword>
<dbReference type="InterPro" id="IPR035906">
    <property type="entry name" value="MetI-like_sf"/>
</dbReference>
<evidence type="ECO:0000256" key="3">
    <source>
        <dbReference type="ARBA" id="ARBA00022475"/>
    </source>
</evidence>
<evidence type="ECO:0000256" key="5">
    <source>
        <dbReference type="ARBA" id="ARBA00022989"/>
    </source>
</evidence>
<dbReference type="Gene3D" id="1.10.3720.10">
    <property type="entry name" value="MetI-like"/>
    <property type="match status" value="1"/>
</dbReference>
<dbReference type="GO" id="GO:0055085">
    <property type="term" value="P:transmembrane transport"/>
    <property type="evidence" value="ECO:0007669"/>
    <property type="project" value="InterPro"/>
</dbReference>
<feature type="transmembrane region" description="Helical" evidence="7">
    <location>
        <begin position="170"/>
        <end position="198"/>
    </location>
</feature>
<comment type="subcellular location">
    <subcellularLocation>
        <location evidence="1 7">Cell membrane</location>
        <topology evidence="1 7">Multi-pass membrane protein</topology>
    </subcellularLocation>
</comment>
<evidence type="ECO:0000256" key="8">
    <source>
        <dbReference type="SAM" id="MobiDB-lite"/>
    </source>
</evidence>
<feature type="transmembrane region" description="Helical" evidence="7">
    <location>
        <begin position="91"/>
        <end position="109"/>
    </location>
</feature>
<keyword evidence="4 7" id="KW-0812">Transmembrane</keyword>
<dbReference type="PANTHER" id="PTHR43386:SF1">
    <property type="entry name" value="D,D-DIPEPTIDE TRANSPORT SYSTEM PERMEASE PROTEIN DDPC-RELATED"/>
    <property type="match status" value="1"/>
</dbReference>
<dbReference type="InterPro" id="IPR000515">
    <property type="entry name" value="MetI-like"/>
</dbReference>
<dbReference type="PROSITE" id="PS50928">
    <property type="entry name" value="ABC_TM1"/>
    <property type="match status" value="1"/>
</dbReference>
<feature type="transmembrane region" description="Helical" evidence="7">
    <location>
        <begin position="289"/>
        <end position="314"/>
    </location>
</feature>
<keyword evidence="5 7" id="KW-1133">Transmembrane helix</keyword>
<feature type="domain" description="ABC transmembrane type-1" evidence="9">
    <location>
        <begin position="168"/>
        <end position="358"/>
    </location>
</feature>
<feature type="transmembrane region" description="Helical" evidence="7">
    <location>
        <begin position="210"/>
        <end position="232"/>
    </location>
</feature>
<evidence type="ECO:0000256" key="1">
    <source>
        <dbReference type="ARBA" id="ARBA00004651"/>
    </source>
</evidence>
<keyword evidence="2 7" id="KW-0813">Transport</keyword>
<dbReference type="EMBL" id="REGA01000001">
    <property type="protein sequence ID" value="RQG97884.1"/>
    <property type="molecule type" value="Genomic_DNA"/>
</dbReference>
<evidence type="ECO:0000259" key="9">
    <source>
        <dbReference type="PROSITE" id="PS50928"/>
    </source>
</evidence>
<feature type="transmembrane region" description="Helical" evidence="7">
    <location>
        <begin position="335"/>
        <end position="357"/>
    </location>
</feature>
<dbReference type="Proteomes" id="UP000282323">
    <property type="component" value="Unassembled WGS sequence"/>
</dbReference>
<dbReference type="InterPro" id="IPR025966">
    <property type="entry name" value="OppC_N"/>
</dbReference>
<dbReference type="AlphaFoldDB" id="A0A3N6MB38"/>
<dbReference type="InterPro" id="IPR050366">
    <property type="entry name" value="BP-dependent_transpt_permease"/>
</dbReference>
<keyword evidence="11" id="KW-1185">Reference proteome</keyword>
<proteinExistence type="inferred from homology"/>
<keyword evidence="6 7" id="KW-0472">Membrane</keyword>
<evidence type="ECO:0000313" key="11">
    <source>
        <dbReference type="Proteomes" id="UP000282323"/>
    </source>
</evidence>
<feature type="compositionally biased region" description="Basic and acidic residues" evidence="8">
    <location>
        <begin position="35"/>
        <end position="53"/>
    </location>
</feature>
<evidence type="ECO:0000313" key="10">
    <source>
        <dbReference type="EMBL" id="RQG97884.1"/>
    </source>
</evidence>
<evidence type="ECO:0000256" key="2">
    <source>
        <dbReference type="ARBA" id="ARBA00022448"/>
    </source>
</evidence>
<reference evidence="10 11" key="1">
    <citation type="submission" date="2018-10" db="EMBL/GenBank/DDBJ databases">
        <title>Natrarchaeobius chitinivorans gen. nov., sp. nov., and Natrarchaeobius haloalkaliphilus sp. nov., alkaliphilic, chitin-utilizing haloarchaea from hypersaline alkaline lakes.</title>
        <authorList>
            <person name="Sorokin D.Y."/>
            <person name="Elcheninov A.G."/>
            <person name="Kostrikina N.A."/>
            <person name="Bale N.J."/>
            <person name="Sinninghe Damste J.S."/>
            <person name="Khijniak T.V."/>
            <person name="Kublanov I.V."/>
            <person name="Toshchakov S.V."/>
        </authorList>
    </citation>
    <scope>NUCLEOTIDE SEQUENCE [LARGE SCALE GENOMIC DNA]</scope>
    <source>
        <strain evidence="10 11">AArcht4T</strain>
    </source>
</reference>
<name>A0A3N6MB38_NATCH</name>
<dbReference type="PANTHER" id="PTHR43386">
    <property type="entry name" value="OLIGOPEPTIDE TRANSPORT SYSTEM PERMEASE PROTEIN APPC"/>
    <property type="match status" value="1"/>
</dbReference>
<evidence type="ECO:0000256" key="4">
    <source>
        <dbReference type="ARBA" id="ARBA00022692"/>
    </source>
</evidence>
<accession>A0A3N6MB38</accession>
<dbReference type="CDD" id="cd06261">
    <property type="entry name" value="TM_PBP2"/>
    <property type="match status" value="1"/>
</dbReference>
<comment type="caution">
    <text evidence="10">The sequence shown here is derived from an EMBL/GenBank/DDBJ whole genome shotgun (WGS) entry which is preliminary data.</text>
</comment>
<dbReference type="RefSeq" id="WP_124193868.1">
    <property type="nucleotide sequence ID" value="NZ_REGA01000001.1"/>
</dbReference>
<dbReference type="GO" id="GO:0005886">
    <property type="term" value="C:plasma membrane"/>
    <property type="evidence" value="ECO:0007669"/>
    <property type="project" value="UniProtKB-SubCell"/>
</dbReference>
<sequence length="376" mass="40352">MTDREPTTRRGRIRIEGFDEHATATNTDHVQSNRSDLDAVSDRRDELDRRTTVDRLPTGGRSTRGGRNLDSGVGNKTGLEASWGRFRSNRTALFGLAIVAALSVLALFARPLEFSAMGYTLTVQPFSLAPYDPSELYVGPSNAGPSLAHPFGTDWAGRDLFSRVLVGGRYSLSIGALAVTLALCIGIPLGAIAGYFGGWIDETIMRLVDTLYAFPFLVLAIAIVAILGPGYWNLIVALVVTGWLTYARLLRGEVLSIVETDYVEASKALGTPHRTIIGRHVVPNAIGPVIVQATLNVGSVVLAAAALGFLGLGLEAGTAEWGTMLARGRSSLLQGHWHVTVFPGMAIFLFVLAINLVGDGVTDALDPRRETGRRDR</sequence>
<protein>
    <submittedName>
        <fullName evidence="10">ABC transporter permease</fullName>
    </submittedName>
</protein>
<comment type="similarity">
    <text evidence="7">Belongs to the binding-protein-dependent transport system permease family.</text>
</comment>
<organism evidence="10 11">
    <name type="scientific">Natrarchaeobius chitinivorans</name>
    <dbReference type="NCBI Taxonomy" id="1679083"/>
    <lineage>
        <taxon>Archaea</taxon>
        <taxon>Methanobacteriati</taxon>
        <taxon>Methanobacteriota</taxon>
        <taxon>Stenosarchaea group</taxon>
        <taxon>Halobacteria</taxon>
        <taxon>Halobacteriales</taxon>
        <taxon>Natrialbaceae</taxon>
        <taxon>Natrarchaeobius</taxon>
    </lineage>
</organism>
<feature type="region of interest" description="Disordered" evidence="8">
    <location>
        <begin position="28"/>
        <end position="73"/>
    </location>
</feature>
<dbReference type="OrthoDB" id="312811at2157"/>
<dbReference type="Pfam" id="PF00528">
    <property type="entry name" value="BPD_transp_1"/>
    <property type="match status" value="1"/>
</dbReference>
<dbReference type="Pfam" id="PF12911">
    <property type="entry name" value="OppC_N"/>
    <property type="match status" value="1"/>
</dbReference>
<evidence type="ECO:0000256" key="6">
    <source>
        <dbReference type="ARBA" id="ARBA00023136"/>
    </source>
</evidence>
<gene>
    <name evidence="10" type="ORF">EA473_01415</name>
</gene>
<evidence type="ECO:0000256" key="7">
    <source>
        <dbReference type="RuleBase" id="RU363032"/>
    </source>
</evidence>